<evidence type="ECO:0000259" key="3">
    <source>
        <dbReference type="PROSITE" id="PS50977"/>
    </source>
</evidence>
<dbReference type="InterPro" id="IPR041583">
    <property type="entry name" value="TetR_C_31"/>
</dbReference>
<dbReference type="Pfam" id="PF17940">
    <property type="entry name" value="TetR_C_31"/>
    <property type="match status" value="1"/>
</dbReference>
<feature type="DNA-binding region" description="H-T-H motif" evidence="2">
    <location>
        <begin position="38"/>
        <end position="57"/>
    </location>
</feature>
<proteinExistence type="predicted"/>
<keyword evidence="1 2" id="KW-0238">DNA-binding</keyword>
<protein>
    <submittedName>
        <fullName evidence="4">TetR family transcriptional regulator</fullName>
    </submittedName>
</protein>
<feature type="domain" description="HTH tetR-type" evidence="3">
    <location>
        <begin position="15"/>
        <end position="75"/>
    </location>
</feature>
<dbReference type="Gene3D" id="1.10.357.10">
    <property type="entry name" value="Tetracycline Repressor, domain 2"/>
    <property type="match status" value="1"/>
</dbReference>
<dbReference type="SUPFAM" id="SSF46689">
    <property type="entry name" value="Homeodomain-like"/>
    <property type="match status" value="1"/>
</dbReference>
<dbReference type="PROSITE" id="PS50977">
    <property type="entry name" value="HTH_TETR_2"/>
    <property type="match status" value="1"/>
</dbReference>
<gene>
    <name evidence="4" type="ORF">RM550_31320</name>
</gene>
<dbReference type="InterPro" id="IPR009057">
    <property type="entry name" value="Homeodomain-like_sf"/>
</dbReference>
<dbReference type="EMBL" id="JAVRFE010000058">
    <property type="protein sequence ID" value="MDT0460159.1"/>
    <property type="molecule type" value="Genomic_DNA"/>
</dbReference>
<evidence type="ECO:0000256" key="1">
    <source>
        <dbReference type="ARBA" id="ARBA00023125"/>
    </source>
</evidence>
<evidence type="ECO:0000313" key="4">
    <source>
        <dbReference type="EMBL" id="MDT0460159.1"/>
    </source>
</evidence>
<dbReference type="Proteomes" id="UP001180551">
    <property type="component" value="Unassembled WGS sequence"/>
</dbReference>
<dbReference type="InterPro" id="IPR036271">
    <property type="entry name" value="Tet_transcr_reg_TetR-rel_C_sf"/>
</dbReference>
<evidence type="ECO:0000313" key="5">
    <source>
        <dbReference type="Proteomes" id="UP001180551"/>
    </source>
</evidence>
<reference evidence="4" key="1">
    <citation type="submission" date="2024-05" db="EMBL/GenBank/DDBJ databases">
        <title>30 novel species of actinomycetes from the DSMZ collection.</title>
        <authorList>
            <person name="Nouioui I."/>
        </authorList>
    </citation>
    <scope>NUCLEOTIDE SEQUENCE</scope>
    <source>
        <strain evidence="4">DSM 41527</strain>
    </source>
</reference>
<dbReference type="SUPFAM" id="SSF48498">
    <property type="entry name" value="Tetracyclin repressor-like, C-terminal domain"/>
    <property type="match status" value="1"/>
</dbReference>
<dbReference type="PRINTS" id="PR00455">
    <property type="entry name" value="HTHTETR"/>
</dbReference>
<keyword evidence="5" id="KW-1185">Reference proteome</keyword>
<dbReference type="InterPro" id="IPR001647">
    <property type="entry name" value="HTH_TetR"/>
</dbReference>
<dbReference type="Pfam" id="PF00440">
    <property type="entry name" value="TetR_N"/>
    <property type="match status" value="1"/>
</dbReference>
<organism evidence="4 5">
    <name type="scientific">Streptomyces mooreae</name>
    <dbReference type="NCBI Taxonomy" id="3075523"/>
    <lineage>
        <taxon>Bacteria</taxon>
        <taxon>Bacillati</taxon>
        <taxon>Actinomycetota</taxon>
        <taxon>Actinomycetes</taxon>
        <taxon>Kitasatosporales</taxon>
        <taxon>Streptomycetaceae</taxon>
        <taxon>Streptomyces</taxon>
    </lineage>
</organism>
<accession>A0ABU2TGU1</accession>
<dbReference type="InterPro" id="IPR050109">
    <property type="entry name" value="HTH-type_TetR-like_transc_reg"/>
</dbReference>
<dbReference type="PANTHER" id="PTHR30055:SF241">
    <property type="entry name" value="TRANSCRIPTIONAL REGULATORY PROTEIN"/>
    <property type="match status" value="1"/>
</dbReference>
<comment type="caution">
    <text evidence="4">The sequence shown here is derived from an EMBL/GenBank/DDBJ whole genome shotgun (WGS) entry which is preliminary data.</text>
</comment>
<dbReference type="RefSeq" id="WP_311627122.1">
    <property type="nucleotide sequence ID" value="NZ_JAVRFE010000058.1"/>
</dbReference>
<name>A0ABU2TGU1_9ACTN</name>
<sequence length="223" mass="24596">MTPERKRLTREESRQQTRGRLLDAAAELFTERGVNGTSVEQIAERAGYSRGAFYGNFEDKNALVAELLQHRTRRELDEVGALTQGATSFADALDKLRAWNRDRARHLPAWLALRMELVLHALRNEELRPLLAERELLARDAHAAGLEQAFAARGVESPADPAFLALIVHALEDGLLIQRLLTPAGIPDDVVVDAFDLLLRSWTTPAQHPAGEDGGQEPGAGRA</sequence>
<evidence type="ECO:0000256" key="2">
    <source>
        <dbReference type="PROSITE-ProRule" id="PRU00335"/>
    </source>
</evidence>
<dbReference type="PANTHER" id="PTHR30055">
    <property type="entry name" value="HTH-TYPE TRANSCRIPTIONAL REGULATOR RUTR"/>
    <property type="match status" value="1"/>
</dbReference>